<evidence type="ECO:0000256" key="1">
    <source>
        <dbReference type="SAM" id="Phobius"/>
    </source>
</evidence>
<evidence type="ECO:0000313" key="2">
    <source>
        <dbReference type="EMBL" id="MCU4716877.1"/>
    </source>
</evidence>
<gene>
    <name evidence="3" type="ORF">OB914_00815</name>
    <name evidence="2" type="ORF">OB916_02205</name>
</gene>
<dbReference type="RefSeq" id="WP_315907638.1">
    <property type="nucleotide sequence ID" value="NZ_JAOPKC010000001.1"/>
</dbReference>
<organism evidence="3 5">
    <name type="scientific">Halapricum hydrolyticum</name>
    <dbReference type="NCBI Taxonomy" id="2979991"/>
    <lineage>
        <taxon>Archaea</taxon>
        <taxon>Methanobacteriati</taxon>
        <taxon>Methanobacteriota</taxon>
        <taxon>Stenosarchaea group</taxon>
        <taxon>Halobacteria</taxon>
        <taxon>Halobacteriales</taxon>
        <taxon>Haloarculaceae</taxon>
        <taxon>Halapricum</taxon>
    </lineage>
</organism>
<dbReference type="AlphaFoldDB" id="A0AAE3I8B4"/>
<accession>A0AAE3I8B4</accession>
<keyword evidence="1" id="KW-1133">Transmembrane helix</keyword>
<keyword evidence="1" id="KW-0812">Transmembrane</keyword>
<evidence type="ECO:0000313" key="5">
    <source>
        <dbReference type="Proteomes" id="UP001209746"/>
    </source>
</evidence>
<dbReference type="Proteomes" id="UP001209746">
    <property type="component" value="Unassembled WGS sequence"/>
</dbReference>
<proteinExistence type="predicted"/>
<feature type="transmembrane region" description="Helical" evidence="1">
    <location>
        <begin position="145"/>
        <end position="166"/>
    </location>
</feature>
<protein>
    <submittedName>
        <fullName evidence="3">Uncharacterized protein</fullName>
    </submittedName>
</protein>
<keyword evidence="1" id="KW-0472">Membrane</keyword>
<feature type="transmembrane region" description="Helical" evidence="1">
    <location>
        <begin position="98"/>
        <end position="116"/>
    </location>
</feature>
<evidence type="ECO:0000313" key="3">
    <source>
        <dbReference type="EMBL" id="MCU4725518.1"/>
    </source>
</evidence>
<dbReference type="EMBL" id="JAOPKC010000001">
    <property type="protein sequence ID" value="MCU4716877.1"/>
    <property type="molecule type" value="Genomic_DNA"/>
</dbReference>
<dbReference type="Proteomes" id="UP001208186">
    <property type="component" value="Unassembled WGS sequence"/>
</dbReference>
<dbReference type="EMBL" id="JAOPKD010000001">
    <property type="protein sequence ID" value="MCU4725518.1"/>
    <property type="molecule type" value="Genomic_DNA"/>
</dbReference>
<keyword evidence="4" id="KW-1185">Reference proteome</keyword>
<comment type="caution">
    <text evidence="3">The sequence shown here is derived from an EMBL/GenBank/DDBJ whole genome shotgun (WGS) entry which is preliminary data.</text>
</comment>
<feature type="transmembrane region" description="Helical" evidence="1">
    <location>
        <begin position="43"/>
        <end position="62"/>
    </location>
</feature>
<sequence length="186" mass="20747">MVNDNTFSVLLQVVALFLPAWAIMVQIFARLMEDSDIDENPSLIPFFGVGLALTIVSIWLFGRAVIGAALSHMIQQAEANEANQLLFEGLLDAIQGELAFTFLGLVVLIIAGIRYFKQWNGAHVLGVVLFSIFAMKLGIEYGSIVTVAAILFILIIADLLFCWTFWPGLREQLRKREPFLDRLMKG</sequence>
<evidence type="ECO:0000313" key="4">
    <source>
        <dbReference type="Proteomes" id="UP001208186"/>
    </source>
</evidence>
<reference evidence="3" key="1">
    <citation type="submission" date="2023-02" db="EMBL/GenBank/DDBJ databases">
        <title>Enrichment on poylsaccharides allowed isolation of novel metabolic and taxonomic groups of Haloarchaea.</title>
        <authorList>
            <person name="Sorokin D.Y."/>
            <person name="Elcheninov A.G."/>
            <person name="Khizhniak T.V."/>
            <person name="Kolganova T.V."/>
            <person name="Kublanov I.V."/>
        </authorList>
    </citation>
    <scope>NUCLEOTIDE SEQUENCE</scope>
    <source>
        <strain evidence="2 4">HArc-curdl5-1</strain>
        <strain evidence="3">HArc-curdl7</strain>
    </source>
</reference>
<feature type="transmembrane region" description="Helical" evidence="1">
    <location>
        <begin position="6"/>
        <end position="31"/>
    </location>
</feature>
<name>A0AAE3I8B4_9EURY</name>